<dbReference type="EMBL" id="CP011387">
    <property type="protein sequence ID" value="ANE42698.1"/>
    <property type="molecule type" value="Genomic_DNA"/>
</dbReference>
<dbReference type="KEGG" id="dpu:SU48_01805"/>
<sequence length="258" mass="27949">MRQAVTGEFSPTRLILPIGMKAARPLLPFLLTSLVAVVAHAATTQGSTPLPTGWQAKLATLLPQAGQTTQILERRSSLSLFELQRRVTNVGGSPDALRTVIVTVSQGKAPVYDARLGITQAEFKRYLVFEQSLAPSGKTLKLPVIRDNGRLTFGDTAGMNGVLKGVTIDLKTGELRVPEGFSARPSAVTPSANPERTLDVKLGYQWRVRANDPVTQNGINGELTLLMLSSGQIILSYNRLSMLRGRIDEGELILGYTR</sequence>
<dbReference type="STRING" id="1182568.SU48_01805"/>
<reference evidence="2 3" key="1">
    <citation type="submission" date="2015-01" db="EMBL/GenBank/DDBJ databases">
        <title>Deinococcus puniceus/DY1/ whole genome sequencing.</title>
        <authorList>
            <person name="Kim M.K."/>
            <person name="Srinivasan S."/>
            <person name="Lee J.-J."/>
        </authorList>
    </citation>
    <scope>NUCLEOTIDE SEQUENCE [LARGE SCALE GENOMIC DNA]</scope>
    <source>
        <strain evidence="2 3">DY1</strain>
    </source>
</reference>
<name>A0A172T6P0_9DEIO</name>
<gene>
    <name evidence="2" type="ORF">SU48_01805</name>
</gene>
<organism evidence="2 3">
    <name type="scientific">Deinococcus puniceus</name>
    <dbReference type="NCBI Taxonomy" id="1182568"/>
    <lineage>
        <taxon>Bacteria</taxon>
        <taxon>Thermotogati</taxon>
        <taxon>Deinococcota</taxon>
        <taxon>Deinococci</taxon>
        <taxon>Deinococcales</taxon>
        <taxon>Deinococcaceae</taxon>
        <taxon>Deinococcus</taxon>
    </lineage>
</organism>
<evidence type="ECO:0000313" key="2">
    <source>
        <dbReference type="EMBL" id="ANE42698.1"/>
    </source>
</evidence>
<feature type="signal peptide" evidence="1">
    <location>
        <begin position="1"/>
        <end position="41"/>
    </location>
</feature>
<feature type="chain" id="PRO_5008000425" evidence="1">
    <location>
        <begin position="42"/>
        <end position="258"/>
    </location>
</feature>
<keyword evidence="1" id="KW-0732">Signal</keyword>
<protein>
    <submittedName>
        <fullName evidence="2">Uncharacterized protein</fullName>
    </submittedName>
</protein>
<proteinExistence type="predicted"/>
<dbReference type="OrthoDB" id="59975at2"/>
<evidence type="ECO:0000256" key="1">
    <source>
        <dbReference type="SAM" id="SignalP"/>
    </source>
</evidence>
<dbReference type="AlphaFoldDB" id="A0A172T6P0"/>
<dbReference type="PATRIC" id="fig|1182568.3.peg.379"/>
<accession>A0A172T6P0</accession>
<evidence type="ECO:0000313" key="3">
    <source>
        <dbReference type="Proteomes" id="UP000077363"/>
    </source>
</evidence>
<dbReference type="Proteomes" id="UP000077363">
    <property type="component" value="Chromosome"/>
</dbReference>
<keyword evidence="3" id="KW-1185">Reference proteome</keyword>